<dbReference type="SUPFAM" id="SSF81383">
    <property type="entry name" value="F-box domain"/>
    <property type="match status" value="1"/>
</dbReference>
<dbReference type="Pfam" id="PF12937">
    <property type="entry name" value="F-box-like"/>
    <property type="match status" value="1"/>
</dbReference>
<dbReference type="PROSITE" id="PS50181">
    <property type="entry name" value="FBOX"/>
    <property type="match status" value="1"/>
</dbReference>
<dbReference type="OrthoDB" id="10024886at2759"/>
<dbReference type="InterPro" id="IPR036047">
    <property type="entry name" value="F-box-like_dom_sf"/>
</dbReference>
<dbReference type="PANTHER" id="PTHR16008">
    <property type="entry name" value="F-BOX ONLY PROTEIN 4"/>
    <property type="match status" value="1"/>
</dbReference>
<dbReference type="InterPro" id="IPR001810">
    <property type="entry name" value="F-box_dom"/>
</dbReference>
<evidence type="ECO:0000313" key="5">
    <source>
        <dbReference type="Proteomes" id="UP000014760"/>
    </source>
</evidence>
<dbReference type="GO" id="GO:0000209">
    <property type="term" value="P:protein polyubiquitination"/>
    <property type="evidence" value="ECO:0007669"/>
    <property type="project" value="TreeGrafter"/>
</dbReference>
<accession>R7UIW2</accession>
<reference evidence="4" key="3">
    <citation type="submission" date="2015-06" db="UniProtKB">
        <authorList>
            <consortium name="EnsemblMetazoa"/>
        </authorList>
    </citation>
    <scope>IDENTIFICATION</scope>
</reference>
<feature type="region of interest" description="Disordered" evidence="1">
    <location>
        <begin position="51"/>
        <end position="77"/>
    </location>
</feature>
<feature type="domain" description="F-box" evidence="2">
    <location>
        <begin position="149"/>
        <end position="195"/>
    </location>
</feature>
<dbReference type="InterPro" id="IPR039588">
    <property type="entry name" value="FBXO4"/>
</dbReference>
<protein>
    <recommendedName>
        <fullName evidence="2">F-box domain-containing protein</fullName>
    </recommendedName>
</protein>
<dbReference type="GO" id="GO:0031146">
    <property type="term" value="P:SCF-dependent proteasomal ubiquitin-dependent protein catabolic process"/>
    <property type="evidence" value="ECO:0007669"/>
    <property type="project" value="InterPro"/>
</dbReference>
<gene>
    <name evidence="3" type="ORF">CAPTEDRAFT_168270</name>
</gene>
<dbReference type="GO" id="GO:0019005">
    <property type="term" value="C:SCF ubiquitin ligase complex"/>
    <property type="evidence" value="ECO:0007669"/>
    <property type="project" value="TreeGrafter"/>
</dbReference>
<name>R7UIW2_CAPTE</name>
<evidence type="ECO:0000313" key="3">
    <source>
        <dbReference type="EMBL" id="ELU06028.1"/>
    </source>
</evidence>
<dbReference type="SUPFAM" id="SSF52047">
    <property type="entry name" value="RNI-like"/>
    <property type="match status" value="1"/>
</dbReference>
<keyword evidence="5" id="KW-1185">Reference proteome</keyword>
<dbReference type="EMBL" id="AMQN01007593">
    <property type="status" value="NOT_ANNOTATED_CDS"/>
    <property type="molecule type" value="Genomic_DNA"/>
</dbReference>
<sequence>MLSRSVSVSLDQPFPAADNSPLQLLQLGEHAAALVCLLLFIFHLVMSSARHKGSKPSRSSACMIQRPGRSKPRSISVSADLDCPGRSSGVSRGVSSAAAKRSALQDYLRLCEERNRTISATEGVESFLLSCSPMLSMGKALATLKPQQFFPFQQLPADCMLKIFSFLSPTERGQASQVCSQWRALIKSASLWSSVDLTTFPLCTKKSARHECTELCYSAYRTRMRKFMKYLVSVKPALRSLQFAYDIGEYKDGWLECLQALIKASRCLELEVAHLNWKETPIRPFWSESITWSTSDYNELMHRHRHRQRLFVNFFDQFTAAAPNVKQLVLPFDWSPRSLKALTRLKRLENVVLEKYYVFQSMEQESLDTLLRQLSSLRRLILEVWTPSGRGLLFFHLASASLEYIDVSQCRGFYVGSVSLPKVTVFKISRHPWNGPLVVADSITVPCIYEVLCEGAPNLRQLNEHTLRADWRESPYEELDVVLKAICSCRVHKSGWVM</sequence>
<reference evidence="3 5" key="2">
    <citation type="journal article" date="2013" name="Nature">
        <title>Insights into bilaterian evolution from three spiralian genomes.</title>
        <authorList>
            <person name="Simakov O."/>
            <person name="Marletaz F."/>
            <person name="Cho S.J."/>
            <person name="Edsinger-Gonzales E."/>
            <person name="Havlak P."/>
            <person name="Hellsten U."/>
            <person name="Kuo D.H."/>
            <person name="Larsson T."/>
            <person name="Lv J."/>
            <person name="Arendt D."/>
            <person name="Savage R."/>
            <person name="Osoegawa K."/>
            <person name="de Jong P."/>
            <person name="Grimwood J."/>
            <person name="Chapman J.A."/>
            <person name="Shapiro H."/>
            <person name="Aerts A."/>
            <person name="Otillar R.P."/>
            <person name="Terry A.Y."/>
            <person name="Boore J.L."/>
            <person name="Grigoriev I.V."/>
            <person name="Lindberg D.R."/>
            <person name="Seaver E.C."/>
            <person name="Weisblat D.A."/>
            <person name="Putnam N.H."/>
            <person name="Rokhsar D.S."/>
        </authorList>
    </citation>
    <scope>NUCLEOTIDE SEQUENCE</scope>
    <source>
        <strain evidence="3 5">I ESC-2004</strain>
    </source>
</reference>
<evidence type="ECO:0000259" key="2">
    <source>
        <dbReference type="PROSITE" id="PS50181"/>
    </source>
</evidence>
<dbReference type="Gene3D" id="1.20.1280.50">
    <property type="match status" value="1"/>
</dbReference>
<organism evidence="3">
    <name type="scientific">Capitella teleta</name>
    <name type="common">Polychaete worm</name>
    <dbReference type="NCBI Taxonomy" id="283909"/>
    <lineage>
        <taxon>Eukaryota</taxon>
        <taxon>Metazoa</taxon>
        <taxon>Spiralia</taxon>
        <taxon>Lophotrochozoa</taxon>
        <taxon>Annelida</taxon>
        <taxon>Polychaeta</taxon>
        <taxon>Sedentaria</taxon>
        <taxon>Scolecida</taxon>
        <taxon>Capitellidae</taxon>
        <taxon>Capitella</taxon>
    </lineage>
</organism>
<dbReference type="HOGENOM" id="CLU_042577_0_0_1"/>
<dbReference type="SMART" id="SM00256">
    <property type="entry name" value="FBOX"/>
    <property type="match status" value="1"/>
</dbReference>
<dbReference type="EnsemblMetazoa" id="CapteT168270">
    <property type="protein sequence ID" value="CapteP168270"/>
    <property type="gene ID" value="CapteG168270"/>
</dbReference>
<dbReference type="CDD" id="cd22138">
    <property type="entry name" value="F-box_unchar"/>
    <property type="match status" value="1"/>
</dbReference>
<evidence type="ECO:0000256" key="1">
    <source>
        <dbReference type="SAM" id="MobiDB-lite"/>
    </source>
</evidence>
<dbReference type="AlphaFoldDB" id="R7UIW2"/>
<proteinExistence type="predicted"/>
<dbReference type="OMA" id="THSCPRI"/>
<evidence type="ECO:0000313" key="4">
    <source>
        <dbReference type="EnsemblMetazoa" id="CapteP168270"/>
    </source>
</evidence>
<dbReference type="Proteomes" id="UP000014760">
    <property type="component" value="Unassembled WGS sequence"/>
</dbReference>
<reference evidence="5" key="1">
    <citation type="submission" date="2012-12" db="EMBL/GenBank/DDBJ databases">
        <authorList>
            <person name="Hellsten U."/>
            <person name="Grimwood J."/>
            <person name="Chapman J.A."/>
            <person name="Shapiro H."/>
            <person name="Aerts A."/>
            <person name="Otillar R.P."/>
            <person name="Terry A.Y."/>
            <person name="Boore J.L."/>
            <person name="Simakov O."/>
            <person name="Marletaz F."/>
            <person name="Cho S.-J."/>
            <person name="Edsinger-Gonzales E."/>
            <person name="Havlak P."/>
            <person name="Kuo D.-H."/>
            <person name="Larsson T."/>
            <person name="Lv J."/>
            <person name="Arendt D."/>
            <person name="Savage R."/>
            <person name="Osoegawa K."/>
            <person name="de Jong P."/>
            <person name="Lindberg D.R."/>
            <person name="Seaver E.C."/>
            <person name="Weisblat D.A."/>
            <person name="Putnam N.H."/>
            <person name="Grigoriev I.V."/>
            <person name="Rokhsar D.S."/>
        </authorList>
    </citation>
    <scope>NUCLEOTIDE SEQUENCE</scope>
    <source>
        <strain evidence="5">I ESC-2004</strain>
    </source>
</reference>
<dbReference type="EMBL" id="KB300985">
    <property type="protein sequence ID" value="ELU06028.1"/>
    <property type="molecule type" value="Genomic_DNA"/>
</dbReference>
<dbReference type="PANTHER" id="PTHR16008:SF6">
    <property type="entry name" value="SI:DKEY-12E7.1"/>
    <property type="match status" value="1"/>
</dbReference>